<reference evidence="2" key="1">
    <citation type="submission" date="2016-11" db="UniProtKB">
        <authorList>
            <consortium name="WormBaseParasite"/>
        </authorList>
    </citation>
    <scope>IDENTIFICATION</scope>
</reference>
<dbReference type="Proteomes" id="UP000095281">
    <property type="component" value="Unplaced"/>
</dbReference>
<organism evidence="1 2">
    <name type="scientific">Meloidogyne hapla</name>
    <name type="common">Root-knot nematode worm</name>
    <dbReference type="NCBI Taxonomy" id="6305"/>
    <lineage>
        <taxon>Eukaryota</taxon>
        <taxon>Metazoa</taxon>
        <taxon>Ecdysozoa</taxon>
        <taxon>Nematoda</taxon>
        <taxon>Chromadorea</taxon>
        <taxon>Rhabditida</taxon>
        <taxon>Tylenchina</taxon>
        <taxon>Tylenchomorpha</taxon>
        <taxon>Tylenchoidea</taxon>
        <taxon>Meloidogynidae</taxon>
        <taxon>Meloidogyninae</taxon>
        <taxon>Meloidogyne</taxon>
    </lineage>
</organism>
<evidence type="ECO:0000313" key="1">
    <source>
        <dbReference type="Proteomes" id="UP000095281"/>
    </source>
</evidence>
<dbReference type="AlphaFoldDB" id="A0A1I8BGM4"/>
<keyword evidence="1" id="KW-1185">Reference proteome</keyword>
<dbReference type="InterPro" id="IPR043136">
    <property type="entry name" value="B30.2/SPRY_sf"/>
</dbReference>
<dbReference type="WBParaSite" id="MhA1_Contig2324.frz3.gene2">
    <property type="protein sequence ID" value="MhA1_Contig2324.frz3.gene2"/>
    <property type="gene ID" value="MhA1_Contig2324.frz3.gene2"/>
</dbReference>
<proteinExistence type="predicted"/>
<name>A0A1I8BGM4_MELHA</name>
<sequence length="224" mass="25928">MITSFEKKNSDLIVEFDKLNKLNNKQASFVHLENKWEDIDSSNEGNGYINISNDENIKYIKCVEGKGENKDVKIYTEKSFNKPKEFITYSLFYFEIKVKIEGENNLMVIGLKNCNGVHTRYNAVEAKIKTAWDEFRPSTFSWNDGDVFGCGLVYPPINKINEFPYVFFTQNGKQIGKAVKLNFDSYKPYAILKCCSVEANFGHNLEAKPFSYDISNHFLTDEFY</sequence>
<dbReference type="Gene3D" id="2.60.120.920">
    <property type="match status" value="1"/>
</dbReference>
<protein>
    <submittedName>
        <fullName evidence="2">SPRY domain-containing protein</fullName>
    </submittedName>
</protein>
<evidence type="ECO:0000313" key="2">
    <source>
        <dbReference type="WBParaSite" id="MhA1_Contig2324.frz3.gene2"/>
    </source>
</evidence>
<accession>A0A1I8BGM4</accession>